<feature type="transmembrane region" description="Helical" evidence="1">
    <location>
        <begin position="57"/>
        <end position="76"/>
    </location>
</feature>
<comment type="caution">
    <text evidence="2">The sequence shown here is derived from an EMBL/GenBank/DDBJ whole genome shotgun (WGS) entry which is preliminary data.</text>
</comment>
<feature type="transmembrane region" description="Helical" evidence="1">
    <location>
        <begin position="21"/>
        <end position="37"/>
    </location>
</feature>
<proteinExistence type="predicted"/>
<accession>A0A4S1XDB9</accession>
<dbReference type="EMBL" id="SRXT01000005">
    <property type="protein sequence ID" value="TGX52916.1"/>
    <property type="molecule type" value="Genomic_DNA"/>
</dbReference>
<name>A0A4S1XDB9_9SPHN</name>
<sequence length="110" mass="11671">MIALALGASFARRLGYIDQEMVIRLVIGINGIWIAWYGNRMPKTFLPNAGARRARRVASWAMVLSGLVYVGLFAFAPIQVAIIGGCGAVAAGMLVTLGYCLAPRSNAEAA</sequence>
<evidence type="ECO:0000313" key="3">
    <source>
        <dbReference type="Proteomes" id="UP000306147"/>
    </source>
</evidence>
<keyword evidence="1" id="KW-0812">Transmembrane</keyword>
<feature type="transmembrane region" description="Helical" evidence="1">
    <location>
        <begin position="82"/>
        <end position="102"/>
    </location>
</feature>
<keyword evidence="1" id="KW-0472">Membrane</keyword>
<keyword evidence="1" id="KW-1133">Transmembrane helix</keyword>
<dbReference type="Proteomes" id="UP000306147">
    <property type="component" value="Unassembled WGS sequence"/>
</dbReference>
<protein>
    <submittedName>
        <fullName evidence="2">Ammonium transporter</fullName>
    </submittedName>
</protein>
<dbReference type="OrthoDB" id="7571917at2"/>
<evidence type="ECO:0000313" key="2">
    <source>
        <dbReference type="EMBL" id="TGX52916.1"/>
    </source>
</evidence>
<dbReference type="AlphaFoldDB" id="A0A4S1XDB9"/>
<reference evidence="2 3" key="1">
    <citation type="submission" date="2019-04" db="EMBL/GenBank/DDBJ databases">
        <title>Sphingomonas psychrotolerans sp. nov., isolated from soil in the Tianshan Mountains, Xinjiang, China.</title>
        <authorList>
            <person name="Luo Y."/>
            <person name="Sheng H."/>
        </authorList>
    </citation>
    <scope>NUCLEOTIDE SEQUENCE [LARGE SCALE GENOMIC DNA]</scope>
    <source>
        <strain evidence="2 3">ZFGT-11</strain>
    </source>
</reference>
<gene>
    <name evidence="2" type="ORF">E5A73_13875</name>
</gene>
<keyword evidence="3" id="KW-1185">Reference proteome</keyword>
<evidence type="ECO:0000256" key="1">
    <source>
        <dbReference type="SAM" id="Phobius"/>
    </source>
</evidence>
<organism evidence="2 3">
    <name type="scientific">Sphingomonas gei</name>
    <dbReference type="NCBI Taxonomy" id="1395960"/>
    <lineage>
        <taxon>Bacteria</taxon>
        <taxon>Pseudomonadati</taxon>
        <taxon>Pseudomonadota</taxon>
        <taxon>Alphaproteobacteria</taxon>
        <taxon>Sphingomonadales</taxon>
        <taxon>Sphingomonadaceae</taxon>
        <taxon>Sphingomonas</taxon>
    </lineage>
</organism>